<dbReference type="GO" id="GO:0009263">
    <property type="term" value="P:deoxyribonucleotide biosynthetic process"/>
    <property type="evidence" value="ECO:0007669"/>
    <property type="project" value="InterPro"/>
</dbReference>
<organism evidence="2 3">
    <name type="scientific">Ephemerocybe angulata</name>
    <dbReference type="NCBI Taxonomy" id="980116"/>
    <lineage>
        <taxon>Eukaryota</taxon>
        <taxon>Fungi</taxon>
        <taxon>Dikarya</taxon>
        <taxon>Basidiomycota</taxon>
        <taxon>Agaricomycotina</taxon>
        <taxon>Agaricomycetes</taxon>
        <taxon>Agaricomycetidae</taxon>
        <taxon>Agaricales</taxon>
        <taxon>Agaricineae</taxon>
        <taxon>Psathyrellaceae</taxon>
        <taxon>Ephemerocybe</taxon>
    </lineage>
</organism>
<comment type="similarity">
    <text evidence="1">Belongs to the ribonucleoside diphosphate reductase small chain family.</text>
</comment>
<protein>
    <submittedName>
        <fullName evidence="2">Uncharacterized protein</fullName>
    </submittedName>
</protein>
<dbReference type="GO" id="GO:0016491">
    <property type="term" value="F:oxidoreductase activity"/>
    <property type="evidence" value="ECO:0007669"/>
    <property type="project" value="InterPro"/>
</dbReference>
<dbReference type="AlphaFoldDB" id="A0A8H5BCH5"/>
<dbReference type="PANTHER" id="PTHR23409">
    <property type="entry name" value="RIBONUCLEOSIDE-DIPHOSPHATE REDUCTASE SMALL CHAIN"/>
    <property type="match status" value="1"/>
</dbReference>
<dbReference type="EMBL" id="JAACJK010000170">
    <property type="protein sequence ID" value="KAF5320356.1"/>
    <property type="molecule type" value="Genomic_DNA"/>
</dbReference>
<dbReference type="Proteomes" id="UP000541558">
    <property type="component" value="Unassembled WGS sequence"/>
</dbReference>
<dbReference type="SUPFAM" id="SSF47240">
    <property type="entry name" value="Ferritin-like"/>
    <property type="match status" value="1"/>
</dbReference>
<evidence type="ECO:0000313" key="3">
    <source>
        <dbReference type="Proteomes" id="UP000541558"/>
    </source>
</evidence>
<evidence type="ECO:0000313" key="2">
    <source>
        <dbReference type="EMBL" id="KAF5320356.1"/>
    </source>
</evidence>
<dbReference type="InterPro" id="IPR012348">
    <property type="entry name" value="RNR-like"/>
</dbReference>
<proteinExistence type="inferred from homology"/>
<dbReference type="OrthoDB" id="10248373at2759"/>
<gene>
    <name evidence="2" type="ORF">D9611_011329</name>
</gene>
<keyword evidence="3" id="KW-1185">Reference proteome</keyword>
<dbReference type="InterPro" id="IPR033909">
    <property type="entry name" value="RNR_small"/>
</dbReference>
<name>A0A8H5BCH5_9AGAR</name>
<sequence length="324" mass="36433">MPMVRGLEAPGFTIRGRLANEHKEPPDDSVSECTSPKACPTMFQSFTLLSFSHGLGYRGVLPGPSHYEPQHGPDSPVLHRGIRLRSALPIRVPVLWRMYLKARDALWIPTDINLDKDKHEWVTSMSKCEQWIVTRALGFFATADGLLADNLTARFTQEVENTEAKYFYGLQVVVENIHAETFALIIDALLPDKEKKDLLSWSTMVPSIAFKNIWAVKWIFDYSSSFSERLVALVCVEGIFFASCFAMLAWIKSNGKMPGLSLARDLISRDENAHIDFACALFRRILPLPAASIVFDIVREAVDVETEFALGKSFTLSSRLLTVY</sequence>
<dbReference type="InterPro" id="IPR000358">
    <property type="entry name" value="RNR_small_fam"/>
</dbReference>
<dbReference type="Pfam" id="PF00268">
    <property type="entry name" value="Ribonuc_red_sm"/>
    <property type="match status" value="1"/>
</dbReference>
<dbReference type="Gene3D" id="1.10.620.20">
    <property type="entry name" value="Ribonucleotide Reductase, subunit A"/>
    <property type="match status" value="1"/>
</dbReference>
<dbReference type="InterPro" id="IPR009078">
    <property type="entry name" value="Ferritin-like_SF"/>
</dbReference>
<reference evidence="2 3" key="1">
    <citation type="journal article" date="2020" name="ISME J.">
        <title>Uncovering the hidden diversity of litter-decomposition mechanisms in mushroom-forming fungi.</title>
        <authorList>
            <person name="Floudas D."/>
            <person name="Bentzer J."/>
            <person name="Ahren D."/>
            <person name="Johansson T."/>
            <person name="Persson P."/>
            <person name="Tunlid A."/>
        </authorList>
    </citation>
    <scope>NUCLEOTIDE SEQUENCE [LARGE SCALE GENOMIC DNA]</scope>
    <source>
        <strain evidence="2 3">CBS 175.51</strain>
    </source>
</reference>
<dbReference type="PANTHER" id="PTHR23409:SF18">
    <property type="entry name" value="RIBONUCLEOSIDE-DIPHOSPHATE REDUCTASE SUBUNIT M2"/>
    <property type="match status" value="1"/>
</dbReference>
<dbReference type="CDD" id="cd01049">
    <property type="entry name" value="RNRR2"/>
    <property type="match status" value="1"/>
</dbReference>
<evidence type="ECO:0000256" key="1">
    <source>
        <dbReference type="ARBA" id="ARBA00009303"/>
    </source>
</evidence>
<comment type="caution">
    <text evidence="2">The sequence shown here is derived from an EMBL/GenBank/DDBJ whole genome shotgun (WGS) entry which is preliminary data.</text>
</comment>
<accession>A0A8H5BCH5</accession>